<evidence type="ECO:0000313" key="3">
    <source>
        <dbReference type="Proteomes" id="UP000760860"/>
    </source>
</evidence>
<dbReference type="EMBL" id="RCMV01000457">
    <property type="protein sequence ID" value="KAG3216880.1"/>
    <property type="molecule type" value="Genomic_DNA"/>
</dbReference>
<feature type="compositionally biased region" description="Acidic residues" evidence="1">
    <location>
        <begin position="111"/>
        <end position="125"/>
    </location>
</feature>
<dbReference type="VEuPathDB" id="FungiDB:PC110_g16328"/>
<feature type="compositionally biased region" description="Acidic residues" evidence="1">
    <location>
        <begin position="155"/>
        <end position="177"/>
    </location>
</feature>
<feature type="region of interest" description="Disordered" evidence="1">
    <location>
        <begin position="1"/>
        <end position="125"/>
    </location>
</feature>
<gene>
    <name evidence="2" type="ORF">PC129_g12274</name>
</gene>
<evidence type="ECO:0000313" key="2">
    <source>
        <dbReference type="EMBL" id="KAG3216880.1"/>
    </source>
</evidence>
<proteinExistence type="predicted"/>
<evidence type="ECO:0000256" key="1">
    <source>
        <dbReference type="SAM" id="MobiDB-lite"/>
    </source>
</evidence>
<dbReference type="Proteomes" id="UP000760860">
    <property type="component" value="Unassembled WGS sequence"/>
</dbReference>
<feature type="compositionally biased region" description="Basic and acidic residues" evidence="1">
    <location>
        <begin position="58"/>
        <end position="94"/>
    </location>
</feature>
<comment type="caution">
    <text evidence="2">The sequence shown here is derived from an EMBL/GenBank/DDBJ whole genome shotgun (WGS) entry which is preliminary data.</text>
</comment>
<feature type="region of interest" description="Disordered" evidence="1">
    <location>
        <begin position="152"/>
        <end position="177"/>
    </location>
</feature>
<protein>
    <submittedName>
        <fullName evidence="2">Uncharacterized protein</fullName>
    </submittedName>
</protein>
<sequence length="177" mass="19532">MRLEAHLSTRHARRLRRAEQKDGGGGADPKMAIRKKPSKHTTPAMETHRSKGMAHLVETSERMERAEAKDTTAAEPASETKDTTEAKDTTKAKDMPVAQTNPRKHRRELLQDDGEASASEAIEEEVVAPISLPCVVDDDAKLMRVSAQYYTVLNSDEDTSADEEQEDDDEDASGEAD</sequence>
<dbReference type="AlphaFoldDB" id="A0A8T1HWH3"/>
<accession>A0A8T1HWH3</accession>
<reference evidence="2" key="1">
    <citation type="submission" date="2018-05" db="EMBL/GenBank/DDBJ databases">
        <title>Effector identification in a new, highly contiguous assembly of the strawberry crown rot pathogen Phytophthora cactorum.</title>
        <authorList>
            <person name="Armitage A.D."/>
            <person name="Nellist C.F."/>
            <person name="Bates H."/>
            <person name="Vickerstaff R.J."/>
            <person name="Harrison R.J."/>
        </authorList>
    </citation>
    <scope>NUCLEOTIDE SEQUENCE</scope>
    <source>
        <strain evidence="2">P421</strain>
    </source>
</reference>
<organism evidence="2 3">
    <name type="scientific">Phytophthora cactorum</name>
    <dbReference type="NCBI Taxonomy" id="29920"/>
    <lineage>
        <taxon>Eukaryota</taxon>
        <taxon>Sar</taxon>
        <taxon>Stramenopiles</taxon>
        <taxon>Oomycota</taxon>
        <taxon>Peronosporomycetes</taxon>
        <taxon>Peronosporales</taxon>
        <taxon>Peronosporaceae</taxon>
        <taxon>Phytophthora</taxon>
    </lineage>
</organism>
<name>A0A8T1HWH3_9STRA</name>